<name>A0A7J8JAS9_ROUAE</name>
<comment type="caution">
    <text evidence="4">The sequence shown here is derived from an EMBL/GenBank/DDBJ whole genome shotgun (WGS) entry which is preliminary data.</text>
</comment>
<gene>
    <name evidence="4" type="ORF">HJG63_000848</name>
</gene>
<evidence type="ECO:0000256" key="1">
    <source>
        <dbReference type="ARBA" id="ARBA00010090"/>
    </source>
</evidence>
<accession>A0A7J8JAS9</accession>
<sequence>MRMFLEPQKPLDNQADVDSQRDKGDIALCEDVEPQGGDLSAEEKIVLEEFPKYRKELERDIINLRALADHIDKTHSRYTKTKVVTDSVAVASGVMNILGLVLAPVTAGGSLILSAAGCSLGTAAGVTSIITSVTEHFHNKNFQAQVCSQKPICDQLVKEDTKQTADVAMKSLFGYGRNVGDIKKTFRALQKARENPRLAKAATRLLNAGRVSAKESRQVRKAFEGTTLVMSRSSRLLSGALSGLGLILDVDALRKDLGELKEGAKTELAEDLRAWASELERTLAELTQLYESLQQKRGSHKD</sequence>
<dbReference type="Proteomes" id="UP000593571">
    <property type="component" value="Unassembled WGS sequence"/>
</dbReference>
<evidence type="ECO:0000313" key="4">
    <source>
        <dbReference type="EMBL" id="KAF6493550.1"/>
    </source>
</evidence>
<feature type="region of interest" description="Disordered" evidence="3">
    <location>
        <begin position="1"/>
        <end position="23"/>
    </location>
</feature>
<dbReference type="Pfam" id="PF05461">
    <property type="entry name" value="ApoL"/>
    <property type="match status" value="1"/>
</dbReference>
<dbReference type="GO" id="GO:0008289">
    <property type="term" value="F:lipid binding"/>
    <property type="evidence" value="ECO:0007669"/>
    <property type="project" value="InterPro"/>
</dbReference>
<keyword evidence="2" id="KW-0175">Coiled coil</keyword>
<dbReference type="OrthoDB" id="6146578at2759"/>
<dbReference type="GO" id="GO:0016020">
    <property type="term" value="C:membrane"/>
    <property type="evidence" value="ECO:0007669"/>
    <property type="project" value="TreeGrafter"/>
</dbReference>
<evidence type="ECO:0000256" key="3">
    <source>
        <dbReference type="SAM" id="MobiDB-lite"/>
    </source>
</evidence>
<keyword evidence="4" id="KW-0449">Lipoprotein</keyword>
<organism evidence="4 5">
    <name type="scientific">Rousettus aegyptiacus</name>
    <name type="common">Egyptian fruit bat</name>
    <name type="synonym">Pteropus aegyptiacus</name>
    <dbReference type="NCBI Taxonomy" id="9407"/>
    <lineage>
        <taxon>Eukaryota</taxon>
        <taxon>Metazoa</taxon>
        <taxon>Chordata</taxon>
        <taxon>Craniata</taxon>
        <taxon>Vertebrata</taxon>
        <taxon>Euteleostomi</taxon>
        <taxon>Mammalia</taxon>
        <taxon>Eutheria</taxon>
        <taxon>Laurasiatheria</taxon>
        <taxon>Chiroptera</taxon>
        <taxon>Yinpterochiroptera</taxon>
        <taxon>Pteropodoidea</taxon>
        <taxon>Pteropodidae</taxon>
        <taxon>Rousettinae</taxon>
        <taxon>Rousettus</taxon>
    </lineage>
</organism>
<dbReference type="KEGG" id="ray:107519280"/>
<dbReference type="EMBL" id="JACASE010000002">
    <property type="protein sequence ID" value="KAF6493550.1"/>
    <property type="molecule type" value="Genomic_DNA"/>
</dbReference>
<feature type="coiled-coil region" evidence="2">
    <location>
        <begin position="269"/>
        <end position="296"/>
    </location>
</feature>
<dbReference type="PANTHER" id="PTHR14096:SF7">
    <property type="entry name" value="APOLIPOPROTEIN L6"/>
    <property type="match status" value="1"/>
</dbReference>
<proteinExistence type="inferred from homology"/>
<dbReference type="GO" id="GO:0005576">
    <property type="term" value="C:extracellular region"/>
    <property type="evidence" value="ECO:0007669"/>
    <property type="project" value="InterPro"/>
</dbReference>
<dbReference type="PANTHER" id="PTHR14096">
    <property type="entry name" value="APOLIPOPROTEIN L"/>
    <property type="match status" value="1"/>
</dbReference>
<keyword evidence="5" id="KW-1185">Reference proteome</keyword>
<dbReference type="GO" id="GO:0006869">
    <property type="term" value="P:lipid transport"/>
    <property type="evidence" value="ECO:0007669"/>
    <property type="project" value="InterPro"/>
</dbReference>
<dbReference type="GO" id="GO:0042157">
    <property type="term" value="P:lipoprotein metabolic process"/>
    <property type="evidence" value="ECO:0007669"/>
    <property type="project" value="InterPro"/>
</dbReference>
<comment type="similarity">
    <text evidence="1">Belongs to the apolipoprotein L family.</text>
</comment>
<dbReference type="InterPro" id="IPR008405">
    <property type="entry name" value="ApoL"/>
</dbReference>
<reference evidence="4 5" key="1">
    <citation type="journal article" date="2020" name="Nature">
        <title>Six reference-quality genomes reveal evolution of bat adaptations.</title>
        <authorList>
            <person name="Jebb D."/>
            <person name="Huang Z."/>
            <person name="Pippel M."/>
            <person name="Hughes G.M."/>
            <person name="Lavrichenko K."/>
            <person name="Devanna P."/>
            <person name="Winkler S."/>
            <person name="Jermiin L.S."/>
            <person name="Skirmuntt E.C."/>
            <person name="Katzourakis A."/>
            <person name="Burkitt-Gray L."/>
            <person name="Ray D.A."/>
            <person name="Sullivan K.A.M."/>
            <person name="Roscito J.G."/>
            <person name="Kirilenko B.M."/>
            <person name="Davalos L.M."/>
            <person name="Corthals A.P."/>
            <person name="Power M.L."/>
            <person name="Jones G."/>
            <person name="Ransome R.D."/>
            <person name="Dechmann D.K.N."/>
            <person name="Locatelli A.G."/>
            <person name="Puechmaille S.J."/>
            <person name="Fedrigo O."/>
            <person name="Jarvis E.D."/>
            <person name="Hiller M."/>
            <person name="Vernes S.C."/>
            <person name="Myers E.W."/>
            <person name="Teeling E.C."/>
        </authorList>
    </citation>
    <scope>NUCLEOTIDE SEQUENCE [LARGE SCALE GENOMIC DNA]</scope>
    <source>
        <strain evidence="4">MRouAeg1</strain>
        <tissue evidence="4">Muscle</tissue>
    </source>
</reference>
<dbReference type="AlphaFoldDB" id="A0A7J8JAS9"/>
<protein>
    <submittedName>
        <fullName evidence="4">Apolipoprotein L6</fullName>
    </submittedName>
</protein>
<evidence type="ECO:0000313" key="5">
    <source>
        <dbReference type="Proteomes" id="UP000593571"/>
    </source>
</evidence>
<evidence type="ECO:0000256" key="2">
    <source>
        <dbReference type="SAM" id="Coils"/>
    </source>
</evidence>